<dbReference type="InterPro" id="IPR001119">
    <property type="entry name" value="SLH_dom"/>
</dbReference>
<feature type="signal peptide" evidence="3">
    <location>
        <begin position="1"/>
        <end position="27"/>
    </location>
</feature>
<dbReference type="PANTHER" id="PTHR43308">
    <property type="entry name" value="OUTER MEMBRANE PROTEIN ALPHA-RELATED"/>
    <property type="match status" value="1"/>
</dbReference>
<evidence type="ECO:0000256" key="2">
    <source>
        <dbReference type="SAM" id="MobiDB-lite"/>
    </source>
</evidence>
<feature type="domain" description="SLH" evidence="4">
    <location>
        <begin position="149"/>
        <end position="209"/>
    </location>
</feature>
<protein>
    <submittedName>
        <fullName evidence="5">S-layer homology domain-containing protein</fullName>
    </submittedName>
</protein>
<dbReference type="Pfam" id="PF00395">
    <property type="entry name" value="SLH"/>
    <property type="match status" value="3"/>
</dbReference>
<dbReference type="InterPro" id="IPR051465">
    <property type="entry name" value="Cell_Envelope_Struct_Comp"/>
</dbReference>
<name>A0A1M6VKU0_9FIRM</name>
<dbReference type="RefSeq" id="WP_072852124.1">
    <property type="nucleotide sequence ID" value="NZ_FRAH01000047.1"/>
</dbReference>
<evidence type="ECO:0000313" key="6">
    <source>
        <dbReference type="Proteomes" id="UP000183975"/>
    </source>
</evidence>
<evidence type="ECO:0000259" key="4">
    <source>
        <dbReference type="PROSITE" id="PS51272"/>
    </source>
</evidence>
<keyword evidence="1" id="KW-0677">Repeat</keyword>
<keyword evidence="6" id="KW-1185">Reference proteome</keyword>
<accession>A0A1M6VKU0</accession>
<dbReference type="AlphaFoldDB" id="A0A1M6VKU0"/>
<proteinExistence type="predicted"/>
<dbReference type="OrthoDB" id="6372180at2"/>
<organism evidence="5 6">
    <name type="scientific">Anaerotignum lactatifermentans DSM 14214</name>
    <dbReference type="NCBI Taxonomy" id="1121323"/>
    <lineage>
        <taxon>Bacteria</taxon>
        <taxon>Bacillati</taxon>
        <taxon>Bacillota</taxon>
        <taxon>Clostridia</taxon>
        <taxon>Lachnospirales</taxon>
        <taxon>Anaerotignaceae</taxon>
        <taxon>Anaerotignum</taxon>
    </lineage>
</organism>
<sequence length="1064" mass="112217">MNKKVGKMTLSMALAAALAFAPAQAFAAPATDISGHWAEKVITQWQEKGLISGYEDGTFKPDNSVTRAEFVIMLNKALGFTQKGNVTFSDVSANAWYYDAVAIAVEAGYCAGYEDGTFKPNATITRAEAAVMIAKAKELTANTEAADKFTDASRIPVWAKGSVGAVSAAGFMTGRTDGTFDGTNTITRAEAVSSLDRTMEKEETDEEAKDVVVTEDDTVIEGQTIEGNLIIDKAVGEGEVYVNDTTVKGDVIVRGGGDDSIYFDNVSVKGKVSVEKENVRLQLKGDTDISVIEVKEACNIEGKDFTGTVDTISITNEIGTSNKVTIGVPANRVEINEKASVVVKEDVKKLVISEDAASSKVEVAKDATVKTVVADAKVSITGSGQIEKLEANADGITISSSTDVKDTEVADGVDKPSTSTGSSGGGGSSSSGGSSVSVADKLLTATSSAISYKYEDYTYTSQLTHTKDGKNAIVMGEYAAEDILSGAAMNDMARYLGALYRFDNGTTVKSITYGDTEFTWSSNLDPALKGSNWAKDPNGTEADGNTLVSIIVDDFQAGKIQDAIQLTLKGSNGSTITLRYGFTVKEDETAKALMEATKSAIAYQYDDYEYTSQLTHTVDGKNAVVSGRYDTMETVLSGASMNDMARYLGALYRFDNGATVKSITYNQETYTWSDNLDPALKGSNWVKNPEASEAEGNTLVSVIVDEFQAGKIQDAITFTLEGTDGSALTLQYGFIVGEVTANNSDTLKAALANPSVETVKVSGDITLDEAVNVDRQVTIEVNEGAQLNLNDSFSIGEKVTLINKGTITNNGTMTNNGSFDTYEGKLAGTGQVIVADGAVLKINANYNNGADSMLPTVTKIEVQPGGALQSMTTDGGEEATTFVGVSSDARIQTNGATVTFGFADSYSGTHPTMEIEGDVTIPAGQTWYTMFDSATEAIGIEMILNGNMTVDGTLKVVSANSTGSELLLKENAVLAVNGTITTAAKGKVTGTDATSVVTIAEGAVGTDTFTAGSTYNWNGSAWEVAVVENEHLTEEESDVKEATVVEMEQVNPEEITAVTLTEEV</sequence>
<evidence type="ECO:0000256" key="1">
    <source>
        <dbReference type="ARBA" id="ARBA00022737"/>
    </source>
</evidence>
<feature type="domain" description="SLH" evidence="4">
    <location>
        <begin position="84"/>
        <end position="147"/>
    </location>
</feature>
<evidence type="ECO:0000256" key="3">
    <source>
        <dbReference type="SAM" id="SignalP"/>
    </source>
</evidence>
<feature type="chain" id="PRO_5012252100" evidence="3">
    <location>
        <begin position="28"/>
        <end position="1064"/>
    </location>
</feature>
<feature type="region of interest" description="Disordered" evidence="2">
    <location>
        <begin position="404"/>
        <end position="435"/>
    </location>
</feature>
<evidence type="ECO:0000313" key="5">
    <source>
        <dbReference type="EMBL" id="SHK82079.1"/>
    </source>
</evidence>
<dbReference type="PROSITE" id="PS51272">
    <property type="entry name" value="SLH"/>
    <property type="match status" value="3"/>
</dbReference>
<dbReference type="Proteomes" id="UP000183975">
    <property type="component" value="Unassembled WGS sequence"/>
</dbReference>
<reference evidence="5 6" key="1">
    <citation type="submission" date="2016-11" db="EMBL/GenBank/DDBJ databases">
        <authorList>
            <person name="Jaros S."/>
            <person name="Januszkiewicz K."/>
            <person name="Wedrychowicz H."/>
        </authorList>
    </citation>
    <scope>NUCLEOTIDE SEQUENCE [LARGE SCALE GENOMIC DNA]</scope>
    <source>
        <strain evidence="5 6">DSM 14214</strain>
    </source>
</reference>
<feature type="compositionally biased region" description="Basic and acidic residues" evidence="2">
    <location>
        <begin position="404"/>
        <end position="414"/>
    </location>
</feature>
<dbReference type="PANTHER" id="PTHR43308:SF5">
    <property type="entry name" value="S-LAYER PROTEIN _ PEPTIDOGLYCAN ENDO-BETA-N-ACETYLGLUCOSAMINIDASE"/>
    <property type="match status" value="1"/>
</dbReference>
<gene>
    <name evidence="5" type="ORF">SAMN02745138_02404</name>
</gene>
<keyword evidence="3" id="KW-0732">Signal</keyword>
<feature type="domain" description="SLH" evidence="4">
    <location>
        <begin position="25"/>
        <end position="83"/>
    </location>
</feature>
<dbReference type="EMBL" id="FRAH01000047">
    <property type="protein sequence ID" value="SHK82079.1"/>
    <property type="molecule type" value="Genomic_DNA"/>
</dbReference>